<evidence type="ECO:0000313" key="2">
    <source>
        <dbReference type="Proteomes" id="UP001283361"/>
    </source>
</evidence>
<organism evidence="1 2">
    <name type="scientific">Elysia crispata</name>
    <name type="common">lettuce slug</name>
    <dbReference type="NCBI Taxonomy" id="231223"/>
    <lineage>
        <taxon>Eukaryota</taxon>
        <taxon>Metazoa</taxon>
        <taxon>Spiralia</taxon>
        <taxon>Lophotrochozoa</taxon>
        <taxon>Mollusca</taxon>
        <taxon>Gastropoda</taxon>
        <taxon>Heterobranchia</taxon>
        <taxon>Euthyneura</taxon>
        <taxon>Panpulmonata</taxon>
        <taxon>Sacoglossa</taxon>
        <taxon>Placobranchoidea</taxon>
        <taxon>Plakobranchidae</taxon>
        <taxon>Elysia</taxon>
    </lineage>
</organism>
<keyword evidence="2" id="KW-1185">Reference proteome</keyword>
<protein>
    <submittedName>
        <fullName evidence="1">Uncharacterized protein</fullName>
    </submittedName>
</protein>
<gene>
    <name evidence="1" type="ORF">RRG08_001959</name>
</gene>
<accession>A0AAE1ECP4</accession>
<sequence>MLEGLNEDEVAQMSHLLQLEFSQKRSLYRRNQCHRRTAPTGEKGLGLPWLGTCIMDECCARDIAMTSDGSATRLIGPLALIQFVKLQSESKRFEGKLRLMLLDISEEKRPV</sequence>
<reference evidence="1" key="1">
    <citation type="journal article" date="2023" name="G3 (Bethesda)">
        <title>A reference genome for the long-term kleptoplast-retaining sea slug Elysia crispata morphotype clarki.</title>
        <authorList>
            <person name="Eastman K.E."/>
            <person name="Pendleton A.L."/>
            <person name="Shaikh M.A."/>
            <person name="Suttiyut T."/>
            <person name="Ogas R."/>
            <person name="Tomko P."/>
            <person name="Gavelis G."/>
            <person name="Widhalm J.R."/>
            <person name="Wisecaver J.H."/>
        </authorList>
    </citation>
    <scope>NUCLEOTIDE SEQUENCE</scope>
    <source>
        <strain evidence="1">ECLA1</strain>
    </source>
</reference>
<name>A0AAE1ECP4_9GAST</name>
<dbReference type="AlphaFoldDB" id="A0AAE1ECP4"/>
<proteinExistence type="predicted"/>
<dbReference type="Proteomes" id="UP001283361">
    <property type="component" value="Unassembled WGS sequence"/>
</dbReference>
<comment type="caution">
    <text evidence="1">The sequence shown here is derived from an EMBL/GenBank/DDBJ whole genome shotgun (WGS) entry which is preliminary data.</text>
</comment>
<evidence type="ECO:0000313" key="1">
    <source>
        <dbReference type="EMBL" id="KAK3802696.1"/>
    </source>
</evidence>
<dbReference type="EMBL" id="JAWDGP010000218">
    <property type="protein sequence ID" value="KAK3802696.1"/>
    <property type="molecule type" value="Genomic_DNA"/>
</dbReference>